<dbReference type="GeneID" id="91098848"/>
<organism evidence="1 2">
    <name type="scientific">Kwoniella europaea PYCC6329</name>
    <dbReference type="NCBI Taxonomy" id="1423913"/>
    <lineage>
        <taxon>Eukaryota</taxon>
        <taxon>Fungi</taxon>
        <taxon>Dikarya</taxon>
        <taxon>Basidiomycota</taxon>
        <taxon>Agaricomycotina</taxon>
        <taxon>Tremellomycetes</taxon>
        <taxon>Tremellales</taxon>
        <taxon>Cryptococcaceae</taxon>
        <taxon>Kwoniella</taxon>
    </lineage>
</organism>
<gene>
    <name evidence="1" type="ORF">V865_000044</name>
</gene>
<proteinExistence type="predicted"/>
<dbReference type="EMBL" id="CP144089">
    <property type="protein sequence ID" value="WWD02006.1"/>
    <property type="molecule type" value="Genomic_DNA"/>
</dbReference>
<accession>A0AAX4K689</accession>
<evidence type="ECO:0000313" key="1">
    <source>
        <dbReference type="EMBL" id="WWD02006.1"/>
    </source>
</evidence>
<dbReference type="Proteomes" id="UP001358614">
    <property type="component" value="Chromosome 1"/>
</dbReference>
<protein>
    <submittedName>
        <fullName evidence="1">Uncharacterized protein</fullName>
    </submittedName>
</protein>
<sequence length="124" mass="14491">MLLEDVGSCIGTDKKSDDEHQVAYWKLPLKERIGVFTLYRELGSYGVVHDQKRDEMHAHHVRIPAKGGILHRLLPHQQSKHSSRPYVIIDFSESRYYPEGEEERQAALKSQKAWVGIRFRIHEE</sequence>
<reference evidence="1 2" key="1">
    <citation type="submission" date="2024-01" db="EMBL/GenBank/DDBJ databases">
        <title>Comparative genomics of Cryptococcus and Kwoniella reveals pathogenesis evolution and contrasting modes of karyotype evolution via chromosome fusion or intercentromeric recombination.</title>
        <authorList>
            <person name="Coelho M.A."/>
            <person name="David-Palma M."/>
            <person name="Shea T."/>
            <person name="Bowers K."/>
            <person name="McGinley-Smith S."/>
            <person name="Mohammad A.W."/>
            <person name="Gnirke A."/>
            <person name="Yurkov A.M."/>
            <person name="Nowrousian M."/>
            <person name="Sun S."/>
            <person name="Cuomo C.A."/>
            <person name="Heitman J."/>
        </authorList>
    </citation>
    <scope>NUCLEOTIDE SEQUENCE [LARGE SCALE GENOMIC DNA]</scope>
    <source>
        <strain evidence="1 2">PYCC6329</strain>
    </source>
</reference>
<name>A0AAX4K689_9TREE</name>
<evidence type="ECO:0000313" key="2">
    <source>
        <dbReference type="Proteomes" id="UP001358614"/>
    </source>
</evidence>
<keyword evidence="2" id="KW-1185">Reference proteome</keyword>
<dbReference type="AlphaFoldDB" id="A0AAX4K689"/>
<dbReference type="RefSeq" id="XP_066079973.1">
    <property type="nucleotide sequence ID" value="XM_066223876.1"/>
</dbReference>
<dbReference type="KEGG" id="ker:91098848"/>